<dbReference type="GO" id="GO:0047974">
    <property type="term" value="F:guanosine deaminase activity"/>
    <property type="evidence" value="ECO:0007669"/>
    <property type="project" value="TreeGrafter"/>
</dbReference>
<dbReference type="PANTHER" id="PTHR11079">
    <property type="entry name" value="CYTOSINE DEAMINASE FAMILY MEMBER"/>
    <property type="match status" value="1"/>
</dbReference>
<evidence type="ECO:0000256" key="2">
    <source>
        <dbReference type="ARBA" id="ARBA00022833"/>
    </source>
</evidence>
<evidence type="ECO:0000256" key="1">
    <source>
        <dbReference type="ARBA" id="ARBA00022723"/>
    </source>
</evidence>
<dbReference type="Gene3D" id="3.40.140.10">
    <property type="entry name" value="Cytidine Deaminase, domain 2"/>
    <property type="match status" value="1"/>
</dbReference>
<dbReference type="InterPro" id="IPR016193">
    <property type="entry name" value="Cytidine_deaminase-like"/>
</dbReference>
<dbReference type="PROSITE" id="PS00903">
    <property type="entry name" value="CYT_DCMP_DEAMINASES_1"/>
    <property type="match status" value="1"/>
</dbReference>
<dbReference type="PROSITE" id="PS51747">
    <property type="entry name" value="CYT_DCMP_DEAMINASES_2"/>
    <property type="match status" value="1"/>
</dbReference>
<dbReference type="PANTHER" id="PTHR11079:SF161">
    <property type="entry name" value="CMP_DCMP-TYPE DEAMINASE DOMAIN-CONTAINING PROTEIN"/>
    <property type="match status" value="1"/>
</dbReference>
<dbReference type="AlphaFoldDB" id="A0A557WYF4"/>
<evidence type="ECO:0000313" key="4">
    <source>
        <dbReference type="EMBL" id="TVS78288.1"/>
    </source>
</evidence>
<dbReference type="SUPFAM" id="SSF53927">
    <property type="entry name" value="Cytidine deaminase-like"/>
    <property type="match status" value="1"/>
</dbReference>
<proteinExistence type="predicted"/>
<dbReference type="Proteomes" id="UP000320513">
    <property type="component" value="Unassembled WGS sequence"/>
</dbReference>
<dbReference type="CDD" id="cd01285">
    <property type="entry name" value="nucleoside_deaminase"/>
    <property type="match status" value="1"/>
</dbReference>
<evidence type="ECO:0000313" key="5">
    <source>
        <dbReference type="Proteomes" id="UP000320513"/>
    </source>
</evidence>
<keyword evidence="2" id="KW-0862">Zinc</keyword>
<sequence>MTDFAQRTIDLARRNVAEGGRPFATVIVNDGAVLAESANQAAQTNDPTAHAEILAVREACRKLGTEHLVDSTIYVLAHPCPMCLGSLYYCSPREVVFLTTREAYAQYYLDDRKYFELATFYDEFATSWERRRLPMRYEPRDAAVEVYRFWNERNGGRRTSTVVPAAEHLTLTALPATSILSAYQCN</sequence>
<organism evidence="4 5">
    <name type="scientific">Mycobacterium helveticum</name>
    <dbReference type="NCBI Taxonomy" id="2592811"/>
    <lineage>
        <taxon>Bacteria</taxon>
        <taxon>Bacillati</taxon>
        <taxon>Actinomycetota</taxon>
        <taxon>Actinomycetes</taxon>
        <taxon>Mycobacteriales</taxon>
        <taxon>Mycobacteriaceae</taxon>
        <taxon>Mycobacterium</taxon>
    </lineage>
</organism>
<keyword evidence="1" id="KW-0479">Metal-binding</keyword>
<keyword evidence="5" id="KW-1185">Reference proteome</keyword>
<accession>A0A557WYF4</accession>
<dbReference type="GO" id="GO:0006152">
    <property type="term" value="P:purine nucleoside catabolic process"/>
    <property type="evidence" value="ECO:0007669"/>
    <property type="project" value="TreeGrafter"/>
</dbReference>
<dbReference type="InterPro" id="IPR002125">
    <property type="entry name" value="CMP_dCMP_dom"/>
</dbReference>
<protein>
    <submittedName>
        <fullName evidence="4">Nucleoside deaminase</fullName>
    </submittedName>
</protein>
<feature type="domain" description="CMP/dCMP-type deaminase" evidence="3">
    <location>
        <begin position="1"/>
        <end position="128"/>
    </location>
</feature>
<dbReference type="OrthoDB" id="9802676at2"/>
<reference evidence="4 5" key="1">
    <citation type="submission" date="2019-07" db="EMBL/GenBank/DDBJ databases">
        <title>New Mycobacterium species.</title>
        <authorList>
            <person name="Tortoli E."/>
            <person name="Ghielmetti G."/>
            <person name="Friedel U."/>
            <person name="Trovato A."/>
        </authorList>
    </citation>
    <scope>NUCLEOTIDE SEQUENCE [LARGE SCALE GENOMIC DNA]</scope>
    <source>
        <strain evidence="4 5">16-83</strain>
    </source>
</reference>
<evidence type="ECO:0000259" key="3">
    <source>
        <dbReference type="PROSITE" id="PS51747"/>
    </source>
</evidence>
<dbReference type="InterPro" id="IPR016192">
    <property type="entry name" value="APOBEC/CMP_deaminase_Zn-bd"/>
</dbReference>
<dbReference type="GO" id="GO:0008270">
    <property type="term" value="F:zinc ion binding"/>
    <property type="evidence" value="ECO:0007669"/>
    <property type="project" value="InterPro"/>
</dbReference>
<comment type="caution">
    <text evidence="4">The sequence shown here is derived from an EMBL/GenBank/DDBJ whole genome shotgun (WGS) entry which is preliminary data.</text>
</comment>
<dbReference type="EMBL" id="VMQU01000176">
    <property type="protein sequence ID" value="TVS78288.1"/>
    <property type="molecule type" value="Genomic_DNA"/>
</dbReference>
<dbReference type="Pfam" id="PF00383">
    <property type="entry name" value="dCMP_cyt_deam_1"/>
    <property type="match status" value="1"/>
</dbReference>
<gene>
    <name evidence="4" type="ORF">FPZ47_25180</name>
</gene>
<name>A0A557WYF4_9MYCO</name>